<dbReference type="RefSeq" id="XP_058330010.1">
    <property type="nucleotide sequence ID" value="XM_058474270.1"/>
</dbReference>
<dbReference type="EC" id="3.1.1.29" evidence="1"/>
<name>A0A9W9P0Q5_9EURO</name>
<organism evidence="6 7">
    <name type="scientific">Penicillium chermesinum</name>
    <dbReference type="NCBI Taxonomy" id="63820"/>
    <lineage>
        <taxon>Eukaryota</taxon>
        <taxon>Fungi</taxon>
        <taxon>Dikarya</taxon>
        <taxon>Ascomycota</taxon>
        <taxon>Pezizomycotina</taxon>
        <taxon>Eurotiomycetes</taxon>
        <taxon>Eurotiomycetidae</taxon>
        <taxon>Eurotiales</taxon>
        <taxon>Aspergillaceae</taxon>
        <taxon>Penicillium</taxon>
    </lineage>
</organism>
<dbReference type="GO" id="GO:0004045">
    <property type="term" value="F:peptidyl-tRNA hydrolase activity"/>
    <property type="evidence" value="ECO:0007669"/>
    <property type="project" value="UniProtKB-EC"/>
</dbReference>
<evidence type="ECO:0000313" key="7">
    <source>
        <dbReference type="Proteomes" id="UP001150941"/>
    </source>
</evidence>
<reference evidence="6" key="1">
    <citation type="submission" date="2022-11" db="EMBL/GenBank/DDBJ databases">
        <authorList>
            <person name="Petersen C."/>
        </authorList>
    </citation>
    <scope>NUCLEOTIDE SEQUENCE</scope>
    <source>
        <strain evidence="6">IBT 19713</strain>
    </source>
</reference>
<dbReference type="SUPFAM" id="SSF53178">
    <property type="entry name" value="Peptidyl-tRNA hydrolase-like"/>
    <property type="match status" value="2"/>
</dbReference>
<sequence>MPPRAPNRLLYIAALGNPGAKYARTRHNAGSLLLDALLPRLQTRWAEANLHPFVATKRPTHYMNESGRGLVAAMMNFFVRADRGLSMQIPGLQRGEGVPATLVLLHDELESAPGKLKVRYGGPESFSLRGHRGLEDVFATLDKKKMWNLGAKRGEPDPREVRSVFVKGSEKAFKDAPPREFAVLRIGYGIGRPETRGREDVADYVLAEMDPQEAKRMEAAVDQVVMALEKELYRGRVYAQGP</sequence>
<dbReference type="PROSITE" id="PS01195">
    <property type="entry name" value="PEPT_TRNA_HYDROL_1"/>
    <property type="match status" value="1"/>
</dbReference>
<dbReference type="PANTHER" id="PTHR17224:SF1">
    <property type="entry name" value="PEPTIDYL-TRNA HYDROLASE"/>
    <property type="match status" value="1"/>
</dbReference>
<dbReference type="AlphaFoldDB" id="A0A9W9P0Q5"/>
<dbReference type="Gene3D" id="3.40.50.1470">
    <property type="entry name" value="Peptidyl-tRNA hydrolase"/>
    <property type="match status" value="1"/>
</dbReference>
<comment type="similarity">
    <text evidence="5">Belongs to the PTH family.</text>
</comment>
<keyword evidence="4" id="KW-0694">RNA-binding</keyword>
<gene>
    <name evidence="6" type="ORF">N7468_004973</name>
</gene>
<reference evidence="6" key="2">
    <citation type="journal article" date="2023" name="IMA Fungus">
        <title>Comparative genomic study of the Penicillium genus elucidates a diverse pangenome and 15 lateral gene transfer events.</title>
        <authorList>
            <person name="Petersen C."/>
            <person name="Sorensen T."/>
            <person name="Nielsen M.R."/>
            <person name="Sondergaard T.E."/>
            <person name="Sorensen J.L."/>
            <person name="Fitzpatrick D.A."/>
            <person name="Frisvad J.C."/>
            <person name="Nielsen K.L."/>
        </authorList>
    </citation>
    <scope>NUCLEOTIDE SEQUENCE</scope>
    <source>
        <strain evidence="6">IBT 19713</strain>
    </source>
</reference>
<comment type="caution">
    <text evidence="6">The sequence shown here is derived from an EMBL/GenBank/DDBJ whole genome shotgun (WGS) entry which is preliminary data.</text>
</comment>
<dbReference type="EMBL" id="JAPQKS010000004">
    <property type="protein sequence ID" value="KAJ5232017.1"/>
    <property type="molecule type" value="Genomic_DNA"/>
</dbReference>
<accession>A0A9W9P0Q5</accession>
<protein>
    <recommendedName>
        <fullName evidence="1">peptidyl-tRNA hydrolase</fullName>
        <ecNumber evidence="1">3.1.1.29</ecNumber>
    </recommendedName>
</protein>
<dbReference type="GO" id="GO:0000049">
    <property type="term" value="F:tRNA binding"/>
    <property type="evidence" value="ECO:0007669"/>
    <property type="project" value="UniProtKB-KW"/>
</dbReference>
<evidence type="ECO:0000256" key="3">
    <source>
        <dbReference type="ARBA" id="ARBA00022801"/>
    </source>
</evidence>
<keyword evidence="7" id="KW-1185">Reference proteome</keyword>
<keyword evidence="2" id="KW-0820">tRNA-binding</keyword>
<evidence type="ECO:0000256" key="2">
    <source>
        <dbReference type="ARBA" id="ARBA00022555"/>
    </source>
</evidence>
<evidence type="ECO:0000313" key="6">
    <source>
        <dbReference type="EMBL" id="KAJ5232017.1"/>
    </source>
</evidence>
<dbReference type="PANTHER" id="PTHR17224">
    <property type="entry name" value="PEPTIDYL-TRNA HYDROLASE"/>
    <property type="match status" value="1"/>
</dbReference>
<dbReference type="Proteomes" id="UP001150941">
    <property type="component" value="Unassembled WGS sequence"/>
</dbReference>
<dbReference type="GeneID" id="83201573"/>
<keyword evidence="3" id="KW-0378">Hydrolase</keyword>
<evidence type="ECO:0000256" key="5">
    <source>
        <dbReference type="ARBA" id="ARBA00038063"/>
    </source>
</evidence>
<proteinExistence type="inferred from homology"/>
<dbReference type="InterPro" id="IPR036416">
    <property type="entry name" value="Pept_tRNA_hydro_sf"/>
</dbReference>
<evidence type="ECO:0000256" key="4">
    <source>
        <dbReference type="ARBA" id="ARBA00022884"/>
    </source>
</evidence>
<dbReference type="InterPro" id="IPR018171">
    <property type="entry name" value="Pept_tRNA_hydro_CS"/>
</dbReference>
<evidence type="ECO:0000256" key="1">
    <source>
        <dbReference type="ARBA" id="ARBA00013260"/>
    </source>
</evidence>
<dbReference type="OrthoDB" id="1711136at2759"/>
<dbReference type="InterPro" id="IPR001328">
    <property type="entry name" value="Pept_tRNA_hydro"/>
</dbReference>
<dbReference type="Pfam" id="PF01195">
    <property type="entry name" value="Pept_tRNA_hydro"/>
    <property type="match status" value="1"/>
</dbReference>